<proteinExistence type="predicted"/>
<sequence length="91" mass="10265">MTRTTLVLAPSSPNFRTTPTGGHLTSDRFNVHQAHKQGGSSGESCFEPEALRLRNRHLTTRSPQPQTILLELVIFPFTPHGRRIEVFDKEI</sequence>
<keyword evidence="3" id="KW-1185">Reference proteome</keyword>
<dbReference type="Proteomes" id="UP000499080">
    <property type="component" value="Unassembled WGS sequence"/>
</dbReference>
<reference evidence="2 3" key="1">
    <citation type="journal article" date="2019" name="Sci. Rep.">
        <title>Orb-weaving spider Araneus ventricosus genome elucidates the spidroin gene catalogue.</title>
        <authorList>
            <person name="Kono N."/>
            <person name="Nakamura H."/>
            <person name="Ohtoshi R."/>
            <person name="Moran D.A.P."/>
            <person name="Shinohara A."/>
            <person name="Yoshida Y."/>
            <person name="Fujiwara M."/>
            <person name="Mori M."/>
            <person name="Tomita M."/>
            <person name="Arakawa K."/>
        </authorList>
    </citation>
    <scope>NUCLEOTIDE SEQUENCE [LARGE SCALE GENOMIC DNA]</scope>
</reference>
<comment type="caution">
    <text evidence="2">The sequence shown here is derived from an EMBL/GenBank/DDBJ whole genome shotgun (WGS) entry which is preliminary data.</text>
</comment>
<evidence type="ECO:0000313" key="2">
    <source>
        <dbReference type="EMBL" id="GBM43550.1"/>
    </source>
</evidence>
<evidence type="ECO:0000313" key="3">
    <source>
        <dbReference type="Proteomes" id="UP000499080"/>
    </source>
</evidence>
<accession>A0A4Y2FPZ1</accession>
<feature type="region of interest" description="Disordered" evidence="1">
    <location>
        <begin position="1"/>
        <end position="25"/>
    </location>
</feature>
<protein>
    <submittedName>
        <fullName evidence="2">Uncharacterized protein</fullName>
    </submittedName>
</protein>
<feature type="compositionally biased region" description="Polar residues" evidence="1">
    <location>
        <begin position="1"/>
        <end position="20"/>
    </location>
</feature>
<name>A0A4Y2FPZ1_ARAVE</name>
<evidence type="ECO:0000256" key="1">
    <source>
        <dbReference type="SAM" id="MobiDB-lite"/>
    </source>
</evidence>
<gene>
    <name evidence="2" type="ORF">AVEN_252154_1</name>
</gene>
<dbReference type="EMBL" id="BGPR01001033">
    <property type="protein sequence ID" value="GBM43550.1"/>
    <property type="molecule type" value="Genomic_DNA"/>
</dbReference>
<organism evidence="2 3">
    <name type="scientific">Araneus ventricosus</name>
    <name type="common">Orbweaver spider</name>
    <name type="synonym">Epeira ventricosa</name>
    <dbReference type="NCBI Taxonomy" id="182803"/>
    <lineage>
        <taxon>Eukaryota</taxon>
        <taxon>Metazoa</taxon>
        <taxon>Ecdysozoa</taxon>
        <taxon>Arthropoda</taxon>
        <taxon>Chelicerata</taxon>
        <taxon>Arachnida</taxon>
        <taxon>Araneae</taxon>
        <taxon>Araneomorphae</taxon>
        <taxon>Entelegynae</taxon>
        <taxon>Araneoidea</taxon>
        <taxon>Araneidae</taxon>
        <taxon>Araneus</taxon>
    </lineage>
</organism>
<dbReference type="AlphaFoldDB" id="A0A4Y2FPZ1"/>